<keyword evidence="2" id="KW-0378">Hydrolase</keyword>
<dbReference type="PANTHER" id="PTHR43046:SF14">
    <property type="entry name" value="MUTT_NUDIX FAMILY PROTEIN"/>
    <property type="match status" value="1"/>
</dbReference>
<evidence type="ECO:0000259" key="3">
    <source>
        <dbReference type="PROSITE" id="PS51462"/>
    </source>
</evidence>
<proteinExistence type="predicted"/>
<dbReference type="Gene3D" id="3.90.79.10">
    <property type="entry name" value="Nucleoside Triphosphate Pyrophosphohydrolase"/>
    <property type="match status" value="1"/>
</dbReference>
<dbReference type="InterPro" id="IPR020084">
    <property type="entry name" value="NUDIX_hydrolase_CS"/>
</dbReference>
<reference evidence="4" key="1">
    <citation type="submission" date="2018-06" db="EMBL/GenBank/DDBJ databases">
        <authorList>
            <person name="Zhirakovskaya E."/>
        </authorList>
    </citation>
    <scope>NUCLEOTIDE SEQUENCE</scope>
</reference>
<feature type="domain" description="Nudix hydrolase" evidence="3">
    <location>
        <begin position="19"/>
        <end position="155"/>
    </location>
</feature>
<dbReference type="InterPro" id="IPR015797">
    <property type="entry name" value="NUDIX_hydrolase-like_dom_sf"/>
</dbReference>
<dbReference type="GO" id="GO:0016787">
    <property type="term" value="F:hydrolase activity"/>
    <property type="evidence" value="ECO:0007669"/>
    <property type="project" value="UniProtKB-KW"/>
</dbReference>
<dbReference type="AlphaFoldDB" id="A0A3B0T4Y0"/>
<sequence length="157" mass="17301">MPISDYLKSVRSKVGSELLLMPAVGAVIHNDEGQMLIVYTTDEMWGTPGGGVDPGEQPADAVVREVFEEVGLTVVPERVLSTHLHHVAYPNGDSVDYTVTVFRCHALDGELTAHDGEVVRWEWVDPDEAVRRGLVIDPTVLRPNYDGPTTFRMSFPS</sequence>
<name>A0A3B0T4Y0_9ZZZZ</name>
<gene>
    <name evidence="4" type="ORF">MNBD_ACTINO02-898</name>
</gene>
<evidence type="ECO:0000313" key="4">
    <source>
        <dbReference type="EMBL" id="VAW08407.1"/>
    </source>
</evidence>
<dbReference type="Pfam" id="PF00293">
    <property type="entry name" value="NUDIX"/>
    <property type="match status" value="1"/>
</dbReference>
<dbReference type="InterPro" id="IPR020476">
    <property type="entry name" value="Nudix_hydrolase"/>
</dbReference>
<dbReference type="InterPro" id="IPR000086">
    <property type="entry name" value="NUDIX_hydrolase_dom"/>
</dbReference>
<dbReference type="SUPFAM" id="SSF55811">
    <property type="entry name" value="Nudix"/>
    <property type="match status" value="1"/>
</dbReference>
<organism evidence="4">
    <name type="scientific">hydrothermal vent metagenome</name>
    <dbReference type="NCBI Taxonomy" id="652676"/>
    <lineage>
        <taxon>unclassified sequences</taxon>
        <taxon>metagenomes</taxon>
        <taxon>ecological metagenomes</taxon>
    </lineage>
</organism>
<accession>A0A3B0T4Y0</accession>
<protein>
    <recommendedName>
        <fullName evidence="3">Nudix hydrolase domain-containing protein</fullName>
    </recommendedName>
</protein>
<evidence type="ECO:0000256" key="1">
    <source>
        <dbReference type="ARBA" id="ARBA00001946"/>
    </source>
</evidence>
<dbReference type="PRINTS" id="PR00502">
    <property type="entry name" value="NUDIXFAMILY"/>
</dbReference>
<evidence type="ECO:0000256" key="2">
    <source>
        <dbReference type="ARBA" id="ARBA00022801"/>
    </source>
</evidence>
<dbReference type="EMBL" id="UOEK01000461">
    <property type="protein sequence ID" value="VAW08407.1"/>
    <property type="molecule type" value="Genomic_DNA"/>
</dbReference>
<dbReference type="PROSITE" id="PS00893">
    <property type="entry name" value="NUDIX_BOX"/>
    <property type="match status" value="1"/>
</dbReference>
<comment type="cofactor">
    <cofactor evidence="1">
        <name>Mg(2+)</name>
        <dbReference type="ChEBI" id="CHEBI:18420"/>
    </cofactor>
</comment>
<dbReference type="PANTHER" id="PTHR43046">
    <property type="entry name" value="GDP-MANNOSE MANNOSYL HYDROLASE"/>
    <property type="match status" value="1"/>
</dbReference>
<dbReference type="PROSITE" id="PS51462">
    <property type="entry name" value="NUDIX"/>
    <property type="match status" value="1"/>
</dbReference>